<feature type="compositionally biased region" description="Low complexity" evidence="10">
    <location>
        <begin position="422"/>
        <end position="440"/>
    </location>
</feature>
<dbReference type="GO" id="GO:0032153">
    <property type="term" value="C:cell division site"/>
    <property type="evidence" value="ECO:0007669"/>
    <property type="project" value="UniProtKB-UniRule"/>
</dbReference>
<accession>A0AAW7XQN0</accession>
<comment type="similarity">
    <text evidence="8 9">Belongs to the ZipA family.</text>
</comment>
<feature type="domain" description="ZipA C-terminal FtsZ-binding" evidence="11">
    <location>
        <begin position="502"/>
        <end position="631"/>
    </location>
</feature>
<evidence type="ECO:0000256" key="10">
    <source>
        <dbReference type="SAM" id="MobiDB-lite"/>
    </source>
</evidence>
<dbReference type="Gene3D" id="3.30.1400.10">
    <property type="entry name" value="ZipA, C-terminal FtsZ-binding domain"/>
    <property type="match status" value="1"/>
</dbReference>
<keyword evidence="7 8" id="KW-0131">Cell cycle</keyword>
<feature type="compositionally biased region" description="Basic and acidic residues" evidence="10">
    <location>
        <begin position="312"/>
        <end position="321"/>
    </location>
</feature>
<evidence type="ECO:0000259" key="11">
    <source>
        <dbReference type="SMART" id="SM00771"/>
    </source>
</evidence>
<dbReference type="GO" id="GO:0043093">
    <property type="term" value="P:FtsZ-dependent cytokinesis"/>
    <property type="evidence" value="ECO:0007669"/>
    <property type="project" value="UniProtKB-UniRule"/>
</dbReference>
<evidence type="ECO:0000256" key="7">
    <source>
        <dbReference type="ARBA" id="ARBA00023306"/>
    </source>
</evidence>
<dbReference type="EMBL" id="JAUOPG010000016">
    <property type="protein sequence ID" value="MDO6455362.1"/>
    <property type="molecule type" value="Genomic_DNA"/>
</dbReference>
<evidence type="ECO:0000256" key="6">
    <source>
        <dbReference type="ARBA" id="ARBA00023136"/>
    </source>
</evidence>
<dbReference type="PANTHER" id="PTHR38685">
    <property type="entry name" value="CELL DIVISION PROTEIN ZIPA"/>
    <property type="match status" value="1"/>
</dbReference>
<dbReference type="PANTHER" id="PTHR38685:SF1">
    <property type="entry name" value="CELL DIVISION PROTEIN ZIPA"/>
    <property type="match status" value="1"/>
</dbReference>
<reference evidence="12" key="1">
    <citation type="submission" date="2023-07" db="EMBL/GenBank/DDBJ databases">
        <title>Genome content predicts the carbon catabolic preferences of heterotrophic bacteria.</title>
        <authorList>
            <person name="Gralka M."/>
        </authorList>
    </citation>
    <scope>NUCLEOTIDE SEQUENCE</scope>
    <source>
        <strain evidence="12">I2M16</strain>
    </source>
</reference>
<dbReference type="SMART" id="SM00771">
    <property type="entry name" value="ZipA_C"/>
    <property type="match status" value="1"/>
</dbReference>
<organism evidence="12 13">
    <name type="scientific">Neptunomonas phycophila</name>
    <dbReference type="NCBI Taxonomy" id="1572645"/>
    <lineage>
        <taxon>Bacteria</taxon>
        <taxon>Pseudomonadati</taxon>
        <taxon>Pseudomonadota</taxon>
        <taxon>Gammaproteobacteria</taxon>
        <taxon>Oceanospirillales</taxon>
        <taxon>Oceanospirillaceae</taxon>
        <taxon>Neptunomonas</taxon>
    </lineage>
</organism>
<keyword evidence="5 8" id="KW-1133">Transmembrane helix</keyword>
<comment type="subcellular location">
    <subcellularLocation>
        <location evidence="8">Cell inner membrane</location>
        <topology evidence="8">Single-pass type I membrane protein</topology>
    </subcellularLocation>
    <text evidence="8">Localizes to the Z ring in an FtsZ-dependent manner.</text>
</comment>
<proteinExistence type="inferred from homology"/>
<dbReference type="InterPro" id="IPR011919">
    <property type="entry name" value="Cell_div_ZipA"/>
</dbReference>
<keyword evidence="1 8" id="KW-1003">Cell membrane</keyword>
<keyword evidence="2 8" id="KW-0997">Cell inner membrane</keyword>
<feature type="compositionally biased region" description="Basic and acidic residues" evidence="10">
    <location>
        <begin position="335"/>
        <end position="345"/>
    </location>
</feature>
<feature type="compositionally biased region" description="Polar residues" evidence="10">
    <location>
        <begin position="172"/>
        <end position="181"/>
    </location>
</feature>
<dbReference type="Proteomes" id="UP001169862">
    <property type="component" value="Unassembled WGS sequence"/>
</dbReference>
<keyword evidence="4 8" id="KW-0812">Transmembrane</keyword>
<dbReference type="SUPFAM" id="SSF64383">
    <property type="entry name" value="Cell-division protein ZipA, C-terminal domain"/>
    <property type="match status" value="1"/>
</dbReference>
<dbReference type="HAMAP" id="MF_00509">
    <property type="entry name" value="ZipA"/>
    <property type="match status" value="1"/>
</dbReference>
<feature type="region of interest" description="Disordered" evidence="10">
    <location>
        <begin position="414"/>
        <end position="478"/>
    </location>
</feature>
<name>A0AAW7XQN0_9GAMM</name>
<dbReference type="GO" id="GO:0005886">
    <property type="term" value="C:plasma membrane"/>
    <property type="evidence" value="ECO:0007669"/>
    <property type="project" value="UniProtKB-SubCell"/>
</dbReference>
<feature type="region of interest" description="Disordered" evidence="10">
    <location>
        <begin position="46"/>
        <end position="115"/>
    </location>
</feature>
<evidence type="ECO:0000256" key="3">
    <source>
        <dbReference type="ARBA" id="ARBA00022618"/>
    </source>
</evidence>
<dbReference type="RefSeq" id="WP_303552438.1">
    <property type="nucleotide sequence ID" value="NZ_JAUOPG010000016.1"/>
</dbReference>
<evidence type="ECO:0000256" key="9">
    <source>
        <dbReference type="RuleBase" id="RU003612"/>
    </source>
</evidence>
<keyword evidence="3 8" id="KW-0132">Cell division</keyword>
<evidence type="ECO:0000256" key="5">
    <source>
        <dbReference type="ARBA" id="ARBA00022989"/>
    </source>
</evidence>
<evidence type="ECO:0000256" key="1">
    <source>
        <dbReference type="ARBA" id="ARBA00022475"/>
    </source>
</evidence>
<protein>
    <recommendedName>
        <fullName evidence="8 9">Cell division protein ZipA</fullName>
    </recommendedName>
</protein>
<feature type="compositionally biased region" description="Polar residues" evidence="10">
    <location>
        <begin position="105"/>
        <end position="115"/>
    </location>
</feature>
<dbReference type="InterPro" id="IPR036765">
    <property type="entry name" value="ZipA_FtsZ-bd_C_sf"/>
</dbReference>
<dbReference type="GO" id="GO:0000917">
    <property type="term" value="P:division septum assembly"/>
    <property type="evidence" value="ECO:0007669"/>
    <property type="project" value="TreeGrafter"/>
</dbReference>
<evidence type="ECO:0000256" key="2">
    <source>
        <dbReference type="ARBA" id="ARBA00022519"/>
    </source>
</evidence>
<evidence type="ECO:0000256" key="4">
    <source>
        <dbReference type="ARBA" id="ARBA00022692"/>
    </source>
</evidence>
<evidence type="ECO:0000313" key="13">
    <source>
        <dbReference type="Proteomes" id="UP001169862"/>
    </source>
</evidence>
<dbReference type="AlphaFoldDB" id="A0AAW7XQN0"/>
<gene>
    <name evidence="8 12" type="primary">zipA</name>
    <name evidence="12" type="ORF">Q4490_17510</name>
</gene>
<comment type="subunit">
    <text evidence="8">Interacts with FtsZ via their C-terminal domains.</text>
</comment>
<sequence>MDIGLREWLIIGGVLVIGLIIFDGWRRVRGQRDTLKIDIDGKFTEGADFGEDGHHNPELPNGGARLKPHEHSPPSSEQPAYNSRQDYAPAPARPAQHAKVADNPTAYNKTSASDNVESHALDLGISAHQDSPLSAPDFSQPADDPYVAEAYDVPASEPEPVKEPKPEPLVASNASEKSQQAAVDHQPAVEPAGLADNAQESIEAVNSSSDDYSDIASDNDEDIHELDPLFDDIPEIVSRPRPAASSSPDVEPEFTAIDDVSEPHQVPTSDIIHQDLKDPVVAAAINAEKTTDIDPLTLEQHDANTYGSYKVHTPEQVHDEAEASNDYPTSEAEVANERSDEKSEADIDLEQPVTVLMRQFTAEREEARIQQEMFDMPEPEPAHASVKDSGQGNVKESAVSQLAAKAQAVASALSSAKRKQAAPEQQSQLQPQPQPQAQSEPEWEQEEPVETAPLTPQPEPKKAVAQEPAMPAEVPEQDSLFDDPLIEGAHVDRKAREHPPEPDEVLVITVVGKEQPLNGKQLLKLVLACEMRHGDMDLFHRFEDGIDKGAVQFSMANAVNPGTFQLETMADMETRGVSFFMSMSEPEDPKNAFECMLATAETVAAHLDGDLLDENHSVMGSQTKMHYRERIREHEMHKRIRRGR</sequence>
<feature type="region of interest" description="Disordered" evidence="10">
    <location>
        <begin position="312"/>
        <end position="401"/>
    </location>
</feature>
<feature type="region of interest" description="Disordered" evidence="10">
    <location>
        <begin position="128"/>
        <end position="219"/>
    </location>
</feature>
<dbReference type="NCBIfam" id="TIGR02205">
    <property type="entry name" value="septum_zipA"/>
    <property type="match status" value="1"/>
</dbReference>
<comment type="function">
    <text evidence="8 9">Essential cell division protein that stabilizes the FtsZ protofilaments by cross-linking them and that serves as a cytoplasmic membrane anchor for the Z ring. Also required for the recruitment to the septal ring of downstream cell division proteins.</text>
</comment>
<evidence type="ECO:0000313" key="12">
    <source>
        <dbReference type="EMBL" id="MDO6455362.1"/>
    </source>
</evidence>
<comment type="caution">
    <text evidence="12">The sequence shown here is derived from an EMBL/GenBank/DDBJ whole genome shotgun (WGS) entry which is preliminary data.</text>
</comment>
<feature type="compositionally biased region" description="Basic and acidic residues" evidence="10">
    <location>
        <begin position="46"/>
        <end position="57"/>
    </location>
</feature>
<evidence type="ECO:0000256" key="8">
    <source>
        <dbReference type="HAMAP-Rule" id="MF_00509"/>
    </source>
</evidence>
<keyword evidence="6 8" id="KW-0472">Membrane</keyword>
<feature type="transmembrane region" description="Helical" evidence="8">
    <location>
        <begin position="6"/>
        <end position="25"/>
    </location>
</feature>
<dbReference type="InterPro" id="IPR007449">
    <property type="entry name" value="ZipA_FtsZ-bd_C"/>
</dbReference>
<dbReference type="Pfam" id="PF04354">
    <property type="entry name" value="ZipA_C"/>
    <property type="match status" value="1"/>
</dbReference>